<name>A0ABD1QWJ9_9LAMI</name>
<accession>A0ABD1QWJ9</accession>
<sequence>MKDRKEPDSTKGRPWDELRPGEDKDKDKKKEAEYRQHPTPHAVVINVIVGDIAARDDSNSTWKKLYPGLKISPRKIKPVTTPLHGFGGATVIPDGTIQLPMTLGTYPTSVVIMTSFLLVKAPMAYNVFYGHPLLNAARAVGLWYQDTTR</sequence>
<comment type="caution">
    <text evidence="2">The sequence shown here is derived from an EMBL/GenBank/DDBJ whole genome shotgun (WGS) entry which is preliminary data.</text>
</comment>
<protein>
    <submittedName>
        <fullName evidence="2">Uncharacterized protein</fullName>
    </submittedName>
</protein>
<evidence type="ECO:0000313" key="2">
    <source>
        <dbReference type="EMBL" id="KAL2480127.1"/>
    </source>
</evidence>
<proteinExistence type="predicted"/>
<keyword evidence="3" id="KW-1185">Reference proteome</keyword>
<dbReference type="Proteomes" id="UP001604336">
    <property type="component" value="Unassembled WGS sequence"/>
</dbReference>
<dbReference type="PANTHER" id="PTHR33240:SF17">
    <property type="entry name" value="EUKARYOTIC PEPTIDE CHAIN RELEASE FACTOR GTP-BINDING SUBUNIT-LIKE"/>
    <property type="match status" value="1"/>
</dbReference>
<feature type="region of interest" description="Disordered" evidence="1">
    <location>
        <begin position="1"/>
        <end position="36"/>
    </location>
</feature>
<evidence type="ECO:0000313" key="3">
    <source>
        <dbReference type="Proteomes" id="UP001604336"/>
    </source>
</evidence>
<dbReference type="EMBL" id="JBFOLK010000010">
    <property type="protein sequence ID" value="KAL2480127.1"/>
    <property type="molecule type" value="Genomic_DNA"/>
</dbReference>
<dbReference type="AlphaFoldDB" id="A0ABD1QWJ9"/>
<reference evidence="3" key="1">
    <citation type="submission" date="2024-07" db="EMBL/GenBank/DDBJ databases">
        <title>Two chromosome-level genome assemblies of Korean endemic species Abeliophyllum distichum and Forsythia ovata (Oleaceae).</title>
        <authorList>
            <person name="Jang H."/>
        </authorList>
    </citation>
    <scope>NUCLEOTIDE SEQUENCE [LARGE SCALE GENOMIC DNA]</scope>
</reference>
<evidence type="ECO:0000256" key="1">
    <source>
        <dbReference type="SAM" id="MobiDB-lite"/>
    </source>
</evidence>
<gene>
    <name evidence="2" type="ORF">Adt_33093</name>
</gene>
<dbReference type="PANTHER" id="PTHR33240">
    <property type="entry name" value="OS08G0508500 PROTEIN"/>
    <property type="match status" value="1"/>
</dbReference>
<organism evidence="2 3">
    <name type="scientific">Abeliophyllum distichum</name>
    <dbReference type="NCBI Taxonomy" id="126358"/>
    <lineage>
        <taxon>Eukaryota</taxon>
        <taxon>Viridiplantae</taxon>
        <taxon>Streptophyta</taxon>
        <taxon>Embryophyta</taxon>
        <taxon>Tracheophyta</taxon>
        <taxon>Spermatophyta</taxon>
        <taxon>Magnoliopsida</taxon>
        <taxon>eudicotyledons</taxon>
        <taxon>Gunneridae</taxon>
        <taxon>Pentapetalae</taxon>
        <taxon>asterids</taxon>
        <taxon>lamiids</taxon>
        <taxon>Lamiales</taxon>
        <taxon>Oleaceae</taxon>
        <taxon>Forsythieae</taxon>
        <taxon>Abeliophyllum</taxon>
    </lineage>
</organism>